<organism evidence="1 2">
    <name type="scientific">Helianthus annuus</name>
    <name type="common">Common sunflower</name>
    <dbReference type="NCBI Taxonomy" id="4232"/>
    <lineage>
        <taxon>Eukaryota</taxon>
        <taxon>Viridiplantae</taxon>
        <taxon>Streptophyta</taxon>
        <taxon>Embryophyta</taxon>
        <taxon>Tracheophyta</taxon>
        <taxon>Spermatophyta</taxon>
        <taxon>Magnoliopsida</taxon>
        <taxon>eudicotyledons</taxon>
        <taxon>Gunneridae</taxon>
        <taxon>Pentapetalae</taxon>
        <taxon>asterids</taxon>
        <taxon>campanulids</taxon>
        <taxon>Asterales</taxon>
        <taxon>Asteraceae</taxon>
        <taxon>Asteroideae</taxon>
        <taxon>Heliantheae alliance</taxon>
        <taxon>Heliantheae</taxon>
        <taxon>Helianthus</taxon>
    </lineage>
</organism>
<dbReference type="Proteomes" id="UP000215914">
    <property type="component" value="Unassembled WGS sequence"/>
</dbReference>
<dbReference type="AlphaFoldDB" id="A0A9K3N4P0"/>
<comment type="caution">
    <text evidence="1">The sequence shown here is derived from an EMBL/GenBank/DDBJ whole genome shotgun (WGS) entry which is preliminary data.</text>
</comment>
<proteinExistence type="predicted"/>
<reference evidence="1" key="2">
    <citation type="submission" date="2020-06" db="EMBL/GenBank/DDBJ databases">
        <title>Helianthus annuus Genome sequencing and assembly Release 2.</title>
        <authorList>
            <person name="Gouzy J."/>
            <person name="Langlade N."/>
            <person name="Munos S."/>
        </authorList>
    </citation>
    <scope>NUCLEOTIDE SEQUENCE</scope>
    <source>
        <tissue evidence="1">Leaves</tissue>
    </source>
</reference>
<evidence type="ECO:0000313" key="1">
    <source>
        <dbReference type="EMBL" id="KAF5786889.1"/>
    </source>
</evidence>
<keyword evidence="2" id="KW-1185">Reference proteome</keyword>
<gene>
    <name evidence="1" type="ORF">HanXRQr2_Chr10g0446571</name>
</gene>
<dbReference type="Gramene" id="mRNA:HanXRQr2_Chr10g0446571">
    <property type="protein sequence ID" value="mRNA:HanXRQr2_Chr10g0446571"/>
    <property type="gene ID" value="HanXRQr2_Chr10g0446571"/>
</dbReference>
<evidence type="ECO:0000313" key="2">
    <source>
        <dbReference type="Proteomes" id="UP000215914"/>
    </source>
</evidence>
<accession>A0A9K3N4P0</accession>
<reference evidence="1" key="1">
    <citation type="journal article" date="2017" name="Nature">
        <title>The sunflower genome provides insights into oil metabolism, flowering and Asterid evolution.</title>
        <authorList>
            <person name="Badouin H."/>
            <person name="Gouzy J."/>
            <person name="Grassa C.J."/>
            <person name="Murat F."/>
            <person name="Staton S.E."/>
            <person name="Cottret L."/>
            <person name="Lelandais-Briere C."/>
            <person name="Owens G.L."/>
            <person name="Carrere S."/>
            <person name="Mayjonade B."/>
            <person name="Legrand L."/>
            <person name="Gill N."/>
            <person name="Kane N.C."/>
            <person name="Bowers J.E."/>
            <person name="Hubner S."/>
            <person name="Bellec A."/>
            <person name="Berard A."/>
            <person name="Berges H."/>
            <person name="Blanchet N."/>
            <person name="Boniface M.C."/>
            <person name="Brunel D."/>
            <person name="Catrice O."/>
            <person name="Chaidir N."/>
            <person name="Claudel C."/>
            <person name="Donnadieu C."/>
            <person name="Faraut T."/>
            <person name="Fievet G."/>
            <person name="Helmstetter N."/>
            <person name="King M."/>
            <person name="Knapp S.J."/>
            <person name="Lai Z."/>
            <person name="Le Paslier M.C."/>
            <person name="Lippi Y."/>
            <person name="Lorenzon L."/>
            <person name="Mandel J.R."/>
            <person name="Marage G."/>
            <person name="Marchand G."/>
            <person name="Marquand E."/>
            <person name="Bret-Mestries E."/>
            <person name="Morien E."/>
            <person name="Nambeesan S."/>
            <person name="Nguyen T."/>
            <person name="Pegot-Espagnet P."/>
            <person name="Pouilly N."/>
            <person name="Raftis F."/>
            <person name="Sallet E."/>
            <person name="Schiex T."/>
            <person name="Thomas J."/>
            <person name="Vandecasteele C."/>
            <person name="Vares D."/>
            <person name="Vear F."/>
            <person name="Vautrin S."/>
            <person name="Crespi M."/>
            <person name="Mangin B."/>
            <person name="Burke J.M."/>
            <person name="Salse J."/>
            <person name="Munos S."/>
            <person name="Vincourt P."/>
            <person name="Rieseberg L.H."/>
            <person name="Langlade N.B."/>
        </authorList>
    </citation>
    <scope>NUCLEOTIDE SEQUENCE</scope>
    <source>
        <tissue evidence="1">Leaves</tissue>
    </source>
</reference>
<name>A0A9K3N4P0_HELAN</name>
<sequence length="112" mass="12971">MSFRSPAEVPELNGMSRKNWRAIAICDTLNNRFKILISYHGNLRLKCFPISCSGEIVSPEILGFRVPAENLSQNSGLNRIGASRHLFDELKRLCIFLTRRWTQRRTQSINRH</sequence>
<protein>
    <submittedName>
        <fullName evidence="1">Uncharacterized protein</fullName>
    </submittedName>
</protein>
<dbReference type="EMBL" id="MNCJ02000325">
    <property type="protein sequence ID" value="KAF5786889.1"/>
    <property type="molecule type" value="Genomic_DNA"/>
</dbReference>